<dbReference type="Proteomes" id="UP000682733">
    <property type="component" value="Unassembled WGS sequence"/>
</dbReference>
<feature type="compositionally biased region" description="Low complexity" evidence="1">
    <location>
        <begin position="307"/>
        <end position="321"/>
    </location>
</feature>
<evidence type="ECO:0000313" key="5">
    <source>
        <dbReference type="Proteomes" id="UP000682733"/>
    </source>
</evidence>
<feature type="region of interest" description="Disordered" evidence="1">
    <location>
        <begin position="294"/>
        <end position="321"/>
    </location>
</feature>
<organism evidence="4 5">
    <name type="scientific">Didymodactylos carnosus</name>
    <dbReference type="NCBI Taxonomy" id="1234261"/>
    <lineage>
        <taxon>Eukaryota</taxon>
        <taxon>Metazoa</taxon>
        <taxon>Spiralia</taxon>
        <taxon>Gnathifera</taxon>
        <taxon>Rotifera</taxon>
        <taxon>Eurotatoria</taxon>
        <taxon>Bdelloidea</taxon>
        <taxon>Philodinida</taxon>
        <taxon>Philodinidae</taxon>
        <taxon>Didymodactylos</taxon>
    </lineage>
</organism>
<gene>
    <name evidence="3" type="ORF">OVA965_LOCUS5661</name>
    <name evidence="4" type="ORF">TMI583_LOCUS5658</name>
</gene>
<reference evidence="4" key="1">
    <citation type="submission" date="2021-02" db="EMBL/GenBank/DDBJ databases">
        <authorList>
            <person name="Nowell W R."/>
        </authorList>
    </citation>
    <scope>NUCLEOTIDE SEQUENCE</scope>
</reference>
<keyword evidence="2" id="KW-0812">Transmembrane</keyword>
<dbReference type="AlphaFoldDB" id="A0A8S2H7W2"/>
<dbReference type="Proteomes" id="UP000677228">
    <property type="component" value="Unassembled WGS sequence"/>
</dbReference>
<keyword evidence="2" id="KW-1133">Transmembrane helix</keyword>
<evidence type="ECO:0000313" key="4">
    <source>
        <dbReference type="EMBL" id="CAF3605592.1"/>
    </source>
</evidence>
<dbReference type="EMBL" id="CAJNOK010001617">
    <property type="protein sequence ID" value="CAF0821288.1"/>
    <property type="molecule type" value="Genomic_DNA"/>
</dbReference>
<comment type="caution">
    <text evidence="4">The sequence shown here is derived from an EMBL/GenBank/DDBJ whole genome shotgun (WGS) entry which is preliminary data.</text>
</comment>
<evidence type="ECO:0000256" key="2">
    <source>
        <dbReference type="SAM" id="Phobius"/>
    </source>
</evidence>
<evidence type="ECO:0000256" key="1">
    <source>
        <dbReference type="SAM" id="MobiDB-lite"/>
    </source>
</evidence>
<accession>A0A8S2H7W2</accession>
<sequence length="404" mass="45895">MSGFHQIFLLIAKLNEPVQFYCSSHNVKSKSNMSSVYVNIYGLDLIKQREQQNFVDGNNIPLIVLMYEQFQTDLSVFHNNSYLAECKITLSYPMITTSVDSSSSDLLAFIEQIINEFQLLLTCLSSDENILDFNSPTFASSTENDGDIDTNLFQTSAPFRQGYVAKKTFYSIRIVPSPLIHKRCRCEFTTSKVIKITSTSKHFILEKYFGLNQTNDLHRTSIAAASKMLSFIGWPNWFIILLVLLLGLLLYYCTCLKKNPPCQRLSMLIQCPTQHASPPQPQLRNTLSKTIQSSDRFPRKPISAENSVSSKDTATTTTSSSSIITEHKSIIIKDRPTSTHLCPKQHVFNQPCFIRPLGLSLKTSTQQKQQQLYNSPQPAFYLAVPRQTFKQTSTRGTSYHHQPR</sequence>
<name>A0A8S2H7W2_9BILA</name>
<dbReference type="EMBL" id="CAJOBA010001617">
    <property type="protein sequence ID" value="CAF3605592.1"/>
    <property type="molecule type" value="Genomic_DNA"/>
</dbReference>
<proteinExistence type="predicted"/>
<feature type="transmembrane region" description="Helical" evidence="2">
    <location>
        <begin position="228"/>
        <end position="252"/>
    </location>
</feature>
<evidence type="ECO:0000313" key="3">
    <source>
        <dbReference type="EMBL" id="CAF0821288.1"/>
    </source>
</evidence>
<keyword evidence="2" id="KW-0472">Membrane</keyword>
<protein>
    <submittedName>
        <fullName evidence="4">Uncharacterized protein</fullName>
    </submittedName>
</protein>